<feature type="transmembrane region" description="Helical" evidence="6">
    <location>
        <begin position="96"/>
        <end position="120"/>
    </location>
</feature>
<sequence>MKLHLSFTRWDVRCRLLATVLLAFSFSFVTALHLLPVILAVALGFVWLARLSPKKLLARLGIPSLVIVAMVIFLPFFGGSTVLFEAGIVTVYQEGLAGAALIALRFYAIMILVFAVIGTLPLHATIRAMNSMGLPAIMADMAGLVLRYFHVLSDDNLRMSTAMRLRGYGAKPWSLSSLRTQAWLWGGLFLRSHERSQRVYRAMILRGYNLEDQPSQGFPQRRDMLLLGLALVVSGVIVFLQLQAGK</sequence>
<keyword evidence="5 6" id="KW-0472">Membrane</keyword>
<evidence type="ECO:0000256" key="4">
    <source>
        <dbReference type="ARBA" id="ARBA00022989"/>
    </source>
</evidence>
<keyword evidence="3 6" id="KW-0812">Transmembrane</keyword>
<evidence type="ECO:0000256" key="6">
    <source>
        <dbReference type="SAM" id="Phobius"/>
    </source>
</evidence>
<dbReference type="InterPro" id="IPR051611">
    <property type="entry name" value="ECF_transporter_component"/>
</dbReference>
<evidence type="ECO:0000313" key="7">
    <source>
        <dbReference type="EMBL" id="MBB5022520.1"/>
    </source>
</evidence>
<dbReference type="Proteomes" id="UP000528322">
    <property type="component" value="Unassembled WGS sequence"/>
</dbReference>
<gene>
    <name evidence="7" type="ORF">HNR37_001858</name>
</gene>
<name>A0A7W7Y5M1_9BACT</name>
<evidence type="ECO:0000313" key="8">
    <source>
        <dbReference type="Proteomes" id="UP000528322"/>
    </source>
</evidence>
<dbReference type="PANTHER" id="PTHR34857:SF2">
    <property type="entry name" value="SLL0384 PROTEIN"/>
    <property type="match status" value="1"/>
</dbReference>
<organism evidence="7 8">
    <name type="scientific">Desulfurispira natronophila</name>
    <dbReference type="NCBI Taxonomy" id="682562"/>
    <lineage>
        <taxon>Bacteria</taxon>
        <taxon>Pseudomonadati</taxon>
        <taxon>Chrysiogenota</taxon>
        <taxon>Chrysiogenia</taxon>
        <taxon>Chrysiogenales</taxon>
        <taxon>Chrysiogenaceae</taxon>
        <taxon>Desulfurispira</taxon>
    </lineage>
</organism>
<feature type="transmembrane region" description="Helical" evidence="6">
    <location>
        <begin position="20"/>
        <end position="48"/>
    </location>
</feature>
<evidence type="ECO:0000256" key="1">
    <source>
        <dbReference type="ARBA" id="ARBA00004651"/>
    </source>
</evidence>
<dbReference type="CDD" id="cd16914">
    <property type="entry name" value="EcfT"/>
    <property type="match status" value="1"/>
</dbReference>
<feature type="transmembrane region" description="Helical" evidence="6">
    <location>
        <begin position="132"/>
        <end position="150"/>
    </location>
</feature>
<keyword evidence="8" id="KW-1185">Reference proteome</keyword>
<feature type="transmembrane region" description="Helical" evidence="6">
    <location>
        <begin position="224"/>
        <end position="244"/>
    </location>
</feature>
<evidence type="ECO:0000256" key="5">
    <source>
        <dbReference type="ARBA" id="ARBA00023136"/>
    </source>
</evidence>
<dbReference type="GO" id="GO:0043190">
    <property type="term" value="C:ATP-binding cassette (ABC) transporter complex"/>
    <property type="evidence" value="ECO:0007669"/>
    <property type="project" value="InterPro"/>
</dbReference>
<accession>A0A7W7Y5M1</accession>
<dbReference type="PANTHER" id="PTHR34857">
    <property type="entry name" value="SLL0384 PROTEIN"/>
    <property type="match status" value="1"/>
</dbReference>
<evidence type="ECO:0000256" key="2">
    <source>
        <dbReference type="ARBA" id="ARBA00022475"/>
    </source>
</evidence>
<evidence type="ECO:0000256" key="3">
    <source>
        <dbReference type="ARBA" id="ARBA00022692"/>
    </source>
</evidence>
<comment type="subcellular location">
    <subcellularLocation>
        <location evidence="1">Cell membrane</location>
        <topology evidence="1">Multi-pass membrane protein</topology>
    </subcellularLocation>
</comment>
<feature type="transmembrane region" description="Helical" evidence="6">
    <location>
        <begin position="60"/>
        <end position="84"/>
    </location>
</feature>
<dbReference type="Pfam" id="PF02361">
    <property type="entry name" value="CbiQ"/>
    <property type="match status" value="1"/>
</dbReference>
<keyword evidence="2" id="KW-1003">Cell membrane</keyword>
<dbReference type="InterPro" id="IPR012809">
    <property type="entry name" value="ECF_CbiQ"/>
</dbReference>
<dbReference type="GO" id="GO:0006824">
    <property type="term" value="P:cobalt ion transport"/>
    <property type="evidence" value="ECO:0007669"/>
    <property type="project" value="InterPro"/>
</dbReference>
<dbReference type="InterPro" id="IPR003339">
    <property type="entry name" value="ABC/ECF_trnsptr_transmembrane"/>
</dbReference>
<protein>
    <submittedName>
        <fullName evidence="7">Cobalt/nickel transport system permease protein</fullName>
    </submittedName>
</protein>
<proteinExistence type="predicted"/>
<keyword evidence="4 6" id="KW-1133">Transmembrane helix</keyword>
<dbReference type="RefSeq" id="WP_183733176.1">
    <property type="nucleotide sequence ID" value="NZ_JACHID010000012.1"/>
</dbReference>
<reference evidence="7 8" key="1">
    <citation type="submission" date="2020-08" db="EMBL/GenBank/DDBJ databases">
        <title>Genomic Encyclopedia of Type Strains, Phase IV (KMG-IV): sequencing the most valuable type-strain genomes for metagenomic binning, comparative biology and taxonomic classification.</title>
        <authorList>
            <person name="Goeker M."/>
        </authorList>
    </citation>
    <scope>NUCLEOTIDE SEQUENCE [LARGE SCALE GENOMIC DNA]</scope>
    <source>
        <strain evidence="7 8">DSM 22071</strain>
    </source>
</reference>
<dbReference type="NCBIfam" id="TIGR02454">
    <property type="entry name" value="ECF_T_CbiQ"/>
    <property type="match status" value="1"/>
</dbReference>
<dbReference type="AlphaFoldDB" id="A0A7W7Y5M1"/>
<comment type="caution">
    <text evidence="7">The sequence shown here is derived from an EMBL/GenBank/DDBJ whole genome shotgun (WGS) entry which is preliminary data.</text>
</comment>
<dbReference type="EMBL" id="JACHID010000012">
    <property type="protein sequence ID" value="MBB5022520.1"/>
    <property type="molecule type" value="Genomic_DNA"/>
</dbReference>